<dbReference type="Proteomes" id="UP000243579">
    <property type="component" value="Unassembled WGS sequence"/>
</dbReference>
<gene>
    <name evidence="3" type="ORF">ACHHYP_20701</name>
</gene>
<comment type="caution">
    <text evidence="3">The sequence shown here is derived from an EMBL/GenBank/DDBJ whole genome shotgun (WGS) entry which is preliminary data.</text>
</comment>
<evidence type="ECO:0000256" key="1">
    <source>
        <dbReference type="SAM" id="MobiDB-lite"/>
    </source>
</evidence>
<feature type="domain" description="PH" evidence="2">
    <location>
        <begin position="87"/>
        <end position="195"/>
    </location>
</feature>
<proteinExistence type="predicted"/>
<dbReference type="InterPro" id="IPR001849">
    <property type="entry name" value="PH_domain"/>
</dbReference>
<feature type="region of interest" description="Disordered" evidence="1">
    <location>
        <begin position="1"/>
        <end position="26"/>
    </location>
</feature>
<accession>A0A1V9YEQ3</accession>
<dbReference type="Pfam" id="PF00169">
    <property type="entry name" value="PH"/>
    <property type="match status" value="1"/>
</dbReference>
<dbReference type="AlphaFoldDB" id="A0A1V9YEQ3"/>
<evidence type="ECO:0000313" key="3">
    <source>
        <dbReference type="EMBL" id="OQR84137.1"/>
    </source>
</evidence>
<feature type="compositionally biased region" description="Low complexity" evidence="1">
    <location>
        <begin position="238"/>
        <end position="252"/>
    </location>
</feature>
<dbReference type="CDD" id="cd00821">
    <property type="entry name" value="PH"/>
    <property type="match status" value="1"/>
</dbReference>
<keyword evidence="4" id="KW-1185">Reference proteome</keyword>
<dbReference type="EMBL" id="JNBR01001929">
    <property type="protein sequence ID" value="OQR84137.1"/>
    <property type="molecule type" value="Genomic_DNA"/>
</dbReference>
<sequence length="263" mass="30140">MTYMRASSYQPPPTASLSVGSDDDSDYMELRHTTPARNPRLKSKVHSLEDLRATTAIEDMPSFPSGPTEIPILEESISYDTNLRQKGVIYSGVLYRRRRGPMQHWLERWTLSHFVLNWNCLRYYSQNGEKLRGELDLSHCNEHSIEVLPPDSVFNGRQATLWRFALRTRTRRLIMSAMTEYEMNVWVKHLLMAMGLDAARQVAFFNRANRADSEDVPIADFADDAAITETMRDEEATSEYSSRASSDSDFLSFVTPKPMPSDV</sequence>
<evidence type="ECO:0000259" key="2">
    <source>
        <dbReference type="PROSITE" id="PS50003"/>
    </source>
</evidence>
<dbReference type="SMART" id="SM00233">
    <property type="entry name" value="PH"/>
    <property type="match status" value="1"/>
</dbReference>
<dbReference type="PROSITE" id="PS50003">
    <property type="entry name" value="PH_DOMAIN"/>
    <property type="match status" value="1"/>
</dbReference>
<dbReference type="Gene3D" id="2.30.29.30">
    <property type="entry name" value="Pleckstrin-homology domain (PH domain)/Phosphotyrosine-binding domain (PTB)"/>
    <property type="match status" value="1"/>
</dbReference>
<organism evidence="3 4">
    <name type="scientific">Achlya hypogyna</name>
    <name type="common">Oomycete</name>
    <name type="synonym">Protoachlya hypogyna</name>
    <dbReference type="NCBI Taxonomy" id="1202772"/>
    <lineage>
        <taxon>Eukaryota</taxon>
        <taxon>Sar</taxon>
        <taxon>Stramenopiles</taxon>
        <taxon>Oomycota</taxon>
        <taxon>Saprolegniomycetes</taxon>
        <taxon>Saprolegniales</taxon>
        <taxon>Achlyaceae</taxon>
        <taxon>Achlya</taxon>
    </lineage>
</organism>
<dbReference type="InterPro" id="IPR011993">
    <property type="entry name" value="PH-like_dom_sf"/>
</dbReference>
<dbReference type="OrthoDB" id="185175at2759"/>
<feature type="compositionally biased region" description="Polar residues" evidence="1">
    <location>
        <begin position="1"/>
        <end position="19"/>
    </location>
</feature>
<name>A0A1V9YEQ3_ACHHY</name>
<feature type="region of interest" description="Disordered" evidence="1">
    <location>
        <begin position="232"/>
        <end position="263"/>
    </location>
</feature>
<dbReference type="SUPFAM" id="SSF50729">
    <property type="entry name" value="PH domain-like"/>
    <property type="match status" value="1"/>
</dbReference>
<protein>
    <recommendedName>
        <fullName evidence="2">PH domain-containing protein</fullName>
    </recommendedName>
</protein>
<evidence type="ECO:0000313" key="4">
    <source>
        <dbReference type="Proteomes" id="UP000243579"/>
    </source>
</evidence>
<reference evidence="3 4" key="1">
    <citation type="journal article" date="2014" name="Genome Biol. Evol.">
        <title>The secreted proteins of Achlya hypogyna and Thraustotheca clavata identify the ancestral oomycete secretome and reveal gene acquisitions by horizontal gene transfer.</title>
        <authorList>
            <person name="Misner I."/>
            <person name="Blouin N."/>
            <person name="Leonard G."/>
            <person name="Richards T.A."/>
            <person name="Lane C.E."/>
        </authorList>
    </citation>
    <scope>NUCLEOTIDE SEQUENCE [LARGE SCALE GENOMIC DNA]</scope>
    <source>
        <strain evidence="3 4">ATCC 48635</strain>
    </source>
</reference>